<dbReference type="PROSITE" id="PS51542">
    <property type="entry name" value="FYRN"/>
    <property type="match status" value="1"/>
</dbReference>
<dbReference type="Proteomes" id="UP001489004">
    <property type="component" value="Unassembled WGS sequence"/>
</dbReference>
<dbReference type="InterPro" id="IPR003888">
    <property type="entry name" value="FYrich_N"/>
</dbReference>
<keyword evidence="2" id="KW-0539">Nucleus</keyword>
<dbReference type="Pfam" id="PF10221">
    <property type="entry name" value="Mat89Bb"/>
    <property type="match status" value="1"/>
</dbReference>
<sequence length="864" mass="90600">MDDSAVVTGTSVQHSGDRCFKRCWMEMGRRSHLQGPARQTMLIIDGSAAATCPCAAELSIGDRKVKSSIASFCSDAALKYCRMLLHVDPSHQVLVMLGGRGELQPLNSGQPDTQSEKAVAEALAHQLLSSDQMLDPELDCHLGLQAVQITGIPMNKKAASDRALYDVPLLCRPMAGEDLGVVPVPALTAASKARAGLGSTPLVLKWLKAPKGFHAAGFACRQAALVLPEKPKSAPTQSLIKHLAAGKPVLLAPADDPATMTHIMLQRGSSIVLHQLWRDGQPSGPAASASPAEQRLYQSATASASGLRIADFGNLMDSQARLSAADLAGWGRLPDLASNPDLDLQTRYFPLQRSDTVTWGEEPPSPLGAMLRSIAAAFQRQLLSRAAVKGLSDFLFALQAHSQRNDAALVPQCPQDTFRRRVYSQAWQELRTLAATYGRLSDHHKELAAVVAKAAPPDAKGQPGGSVKGPKHAANGASAAVELPGARGGSADGISRSGSGLGSADMQAAAAGAPAGRGDQGGGAAAQQAASNAVRQRRRCEEVARDAQGQPVMPIALTPSHTVLCLGKVVSDRSAFHSQNYIWPVGFKSMRYYASMKQPDKRISYQCEILDAGTAPEFRIRPEDDPDNPIIGPTATAVWTAVVRSVFARQSELEGGEGSERPTRKLPSVSGPEYFGFAAPTIARLIQELPGADKCRQYQMQNYMPTVGVRGGARPASAAPHKAAGGAAAAPAAGSSAVKTGAGTASLKAIWQQVDQLAAEAPNVRGKGEAPRQTHHQQTAAPPSADPAATSGPMMSASASAPSGSSGSETKVDGTTADASARASFPAQFQKCSNGSVLARFWTGEAKHMKHTFLDSLDEEGKGA</sequence>
<dbReference type="EMBL" id="JALJOR010000004">
    <property type="protein sequence ID" value="KAK9817936.1"/>
    <property type="molecule type" value="Genomic_DNA"/>
</dbReference>
<evidence type="ECO:0000256" key="1">
    <source>
        <dbReference type="ARBA" id="ARBA00004123"/>
    </source>
</evidence>
<dbReference type="InterPro" id="IPR019355">
    <property type="entry name" value="Cell_cycle_regulator_Mat89Bb"/>
</dbReference>
<evidence type="ECO:0000313" key="5">
    <source>
        <dbReference type="Proteomes" id="UP001489004"/>
    </source>
</evidence>
<dbReference type="Gene3D" id="3.30.160.360">
    <property type="match status" value="1"/>
</dbReference>
<accession>A0AAW1QAL4</accession>
<organism evidence="4 5">
    <name type="scientific">[Myrmecia] bisecta</name>
    <dbReference type="NCBI Taxonomy" id="41462"/>
    <lineage>
        <taxon>Eukaryota</taxon>
        <taxon>Viridiplantae</taxon>
        <taxon>Chlorophyta</taxon>
        <taxon>core chlorophytes</taxon>
        <taxon>Trebouxiophyceae</taxon>
        <taxon>Trebouxiales</taxon>
        <taxon>Trebouxiaceae</taxon>
        <taxon>Myrmecia</taxon>
    </lineage>
</organism>
<evidence type="ECO:0000256" key="2">
    <source>
        <dbReference type="ARBA" id="ARBA00023242"/>
    </source>
</evidence>
<dbReference type="InterPro" id="IPR003889">
    <property type="entry name" value="FYrich_C"/>
</dbReference>
<name>A0AAW1QAL4_9CHLO</name>
<dbReference type="Pfam" id="PF05965">
    <property type="entry name" value="FYRC"/>
    <property type="match status" value="1"/>
</dbReference>
<protein>
    <submittedName>
        <fullName evidence="4">Uncharacterized protein</fullName>
    </submittedName>
</protein>
<evidence type="ECO:0000256" key="3">
    <source>
        <dbReference type="SAM" id="MobiDB-lite"/>
    </source>
</evidence>
<feature type="compositionally biased region" description="Low complexity" evidence="3">
    <location>
        <begin position="779"/>
        <end position="808"/>
    </location>
</feature>
<dbReference type="PANTHER" id="PTHR22715">
    <property type="entry name" value="TRANSFORMING GROWTH FACTOR BETA REGULATED GENE 1"/>
    <property type="match status" value="1"/>
</dbReference>
<dbReference type="SMART" id="SM00542">
    <property type="entry name" value="FYRC"/>
    <property type="match status" value="1"/>
</dbReference>
<dbReference type="Pfam" id="PF05964">
    <property type="entry name" value="FYRN"/>
    <property type="match status" value="1"/>
</dbReference>
<dbReference type="SMART" id="SM00541">
    <property type="entry name" value="FYRN"/>
    <property type="match status" value="1"/>
</dbReference>
<reference evidence="4 5" key="1">
    <citation type="journal article" date="2024" name="Nat. Commun.">
        <title>Phylogenomics reveals the evolutionary origins of lichenization in chlorophyte algae.</title>
        <authorList>
            <person name="Puginier C."/>
            <person name="Libourel C."/>
            <person name="Otte J."/>
            <person name="Skaloud P."/>
            <person name="Haon M."/>
            <person name="Grisel S."/>
            <person name="Petersen M."/>
            <person name="Berrin J.G."/>
            <person name="Delaux P.M."/>
            <person name="Dal Grande F."/>
            <person name="Keller J."/>
        </authorList>
    </citation>
    <scope>NUCLEOTIDE SEQUENCE [LARGE SCALE GENOMIC DNA]</scope>
    <source>
        <strain evidence="4 5">SAG 2043</strain>
    </source>
</reference>
<comment type="subcellular location">
    <subcellularLocation>
        <location evidence="1">Nucleus</location>
    </subcellularLocation>
</comment>
<dbReference type="AlphaFoldDB" id="A0AAW1QAL4"/>
<evidence type="ECO:0000313" key="4">
    <source>
        <dbReference type="EMBL" id="KAK9817936.1"/>
    </source>
</evidence>
<dbReference type="PANTHER" id="PTHR22715:SF0">
    <property type="entry name" value="TRANSFORMING GROWTH FACTOR BETA REGULATOR 1"/>
    <property type="match status" value="1"/>
</dbReference>
<gene>
    <name evidence="4" type="ORF">WJX72_004523</name>
</gene>
<dbReference type="InterPro" id="IPR040092">
    <property type="entry name" value="TBRG1"/>
</dbReference>
<dbReference type="GO" id="GO:0051726">
    <property type="term" value="P:regulation of cell cycle"/>
    <property type="evidence" value="ECO:0007669"/>
    <property type="project" value="TreeGrafter"/>
</dbReference>
<proteinExistence type="predicted"/>
<dbReference type="GO" id="GO:0140993">
    <property type="term" value="F:histone modifying activity"/>
    <property type="evidence" value="ECO:0007669"/>
    <property type="project" value="UniProtKB-ARBA"/>
</dbReference>
<dbReference type="PROSITE" id="PS51543">
    <property type="entry name" value="FYRC"/>
    <property type="match status" value="1"/>
</dbReference>
<keyword evidence="5" id="KW-1185">Reference proteome</keyword>
<dbReference type="GO" id="GO:0005634">
    <property type="term" value="C:nucleus"/>
    <property type="evidence" value="ECO:0007669"/>
    <property type="project" value="UniProtKB-SubCell"/>
</dbReference>
<feature type="region of interest" description="Disordered" evidence="3">
    <location>
        <begin position="763"/>
        <end position="819"/>
    </location>
</feature>
<feature type="compositionally biased region" description="Low complexity" evidence="3">
    <location>
        <begin position="525"/>
        <end position="534"/>
    </location>
</feature>
<feature type="compositionally biased region" description="Low complexity" evidence="3">
    <location>
        <begin position="507"/>
        <end position="517"/>
    </location>
</feature>
<comment type="caution">
    <text evidence="4">The sequence shown here is derived from an EMBL/GenBank/DDBJ whole genome shotgun (WGS) entry which is preliminary data.</text>
</comment>
<feature type="region of interest" description="Disordered" evidence="3">
    <location>
        <begin position="455"/>
        <end position="538"/>
    </location>
</feature>